<comment type="caution">
    <text evidence="1">The sequence shown here is derived from an EMBL/GenBank/DDBJ whole genome shotgun (WGS) entry which is preliminary data.</text>
</comment>
<dbReference type="EMBL" id="BARU01005724">
    <property type="protein sequence ID" value="GAH40478.1"/>
    <property type="molecule type" value="Genomic_DNA"/>
</dbReference>
<dbReference type="AlphaFoldDB" id="X1H5C7"/>
<gene>
    <name evidence="1" type="ORF">S03H2_11199</name>
</gene>
<feature type="non-terminal residue" evidence="1">
    <location>
        <position position="1"/>
    </location>
</feature>
<reference evidence="1" key="1">
    <citation type="journal article" date="2014" name="Front. Microbiol.">
        <title>High frequency of phylogenetically diverse reductive dehalogenase-homologous genes in deep subseafloor sedimentary metagenomes.</title>
        <authorList>
            <person name="Kawai M."/>
            <person name="Futagami T."/>
            <person name="Toyoda A."/>
            <person name="Takaki Y."/>
            <person name="Nishi S."/>
            <person name="Hori S."/>
            <person name="Arai W."/>
            <person name="Tsubouchi T."/>
            <person name="Morono Y."/>
            <person name="Uchiyama I."/>
            <person name="Ito T."/>
            <person name="Fujiyama A."/>
            <person name="Inagaki F."/>
            <person name="Takami H."/>
        </authorList>
    </citation>
    <scope>NUCLEOTIDE SEQUENCE</scope>
    <source>
        <strain evidence="1">Expedition CK06-06</strain>
    </source>
</reference>
<sequence>QREKMGERAKEVDGEILCSKDIAGAPGGTIQC</sequence>
<organism evidence="1">
    <name type="scientific">marine sediment metagenome</name>
    <dbReference type="NCBI Taxonomy" id="412755"/>
    <lineage>
        <taxon>unclassified sequences</taxon>
        <taxon>metagenomes</taxon>
        <taxon>ecological metagenomes</taxon>
    </lineage>
</organism>
<name>X1H5C7_9ZZZZ</name>
<protein>
    <submittedName>
        <fullName evidence="1">Uncharacterized protein</fullName>
    </submittedName>
</protein>
<accession>X1H5C7</accession>
<proteinExistence type="predicted"/>
<evidence type="ECO:0000313" key="1">
    <source>
        <dbReference type="EMBL" id="GAH40478.1"/>
    </source>
</evidence>